<dbReference type="RefSeq" id="WP_100786913.1">
    <property type="nucleotide sequence ID" value="NZ_NPDU01000010.1"/>
</dbReference>
<dbReference type="Proteomes" id="UP000232188">
    <property type="component" value="Unassembled WGS sequence"/>
</dbReference>
<comment type="caution">
    <text evidence="1">The sequence shown here is derived from an EMBL/GenBank/DDBJ whole genome shotgun (WGS) entry which is preliminary data.</text>
</comment>
<gene>
    <name evidence="2" type="ORF">CH376_05590</name>
    <name evidence="1" type="ORF">CH380_16810</name>
</gene>
<evidence type="ECO:0000313" key="3">
    <source>
        <dbReference type="Proteomes" id="UP000232149"/>
    </source>
</evidence>
<evidence type="ECO:0000313" key="2">
    <source>
        <dbReference type="EMBL" id="PJZ62959.1"/>
    </source>
</evidence>
<name>A0A2M9YKR3_9LEPT</name>
<dbReference type="Proteomes" id="UP000232149">
    <property type="component" value="Unassembled WGS sequence"/>
</dbReference>
<evidence type="ECO:0000313" key="4">
    <source>
        <dbReference type="Proteomes" id="UP000232188"/>
    </source>
</evidence>
<dbReference type="EMBL" id="NPDU01000010">
    <property type="protein sequence ID" value="PJZ62959.1"/>
    <property type="molecule type" value="Genomic_DNA"/>
</dbReference>
<protein>
    <submittedName>
        <fullName evidence="1">Uncharacterized protein</fullName>
    </submittedName>
</protein>
<dbReference type="AlphaFoldDB" id="A0A2M9YKR3"/>
<proteinExistence type="predicted"/>
<dbReference type="EMBL" id="NPDV01000016">
    <property type="protein sequence ID" value="PJZ52097.1"/>
    <property type="molecule type" value="Genomic_DNA"/>
</dbReference>
<keyword evidence="3" id="KW-1185">Reference proteome</keyword>
<organism evidence="1 4">
    <name type="scientific">Leptospira adleri</name>
    <dbReference type="NCBI Taxonomy" id="2023186"/>
    <lineage>
        <taxon>Bacteria</taxon>
        <taxon>Pseudomonadati</taxon>
        <taxon>Spirochaetota</taxon>
        <taxon>Spirochaetia</taxon>
        <taxon>Leptospirales</taxon>
        <taxon>Leptospiraceae</taxon>
        <taxon>Leptospira</taxon>
    </lineage>
</organism>
<reference evidence="3 4" key="1">
    <citation type="submission" date="2017-07" db="EMBL/GenBank/DDBJ databases">
        <title>Leptospira spp. isolated from tropical soils.</title>
        <authorList>
            <person name="Thibeaux R."/>
            <person name="Iraola G."/>
            <person name="Ferres I."/>
            <person name="Bierque E."/>
            <person name="Girault D."/>
            <person name="Soupe-Gilbert M.-E."/>
            <person name="Picardeau M."/>
            <person name="Goarant C."/>
        </authorList>
    </citation>
    <scope>NUCLEOTIDE SEQUENCE [LARGE SCALE GENOMIC DNA]</scope>
    <source>
        <strain evidence="1 4">FH2-B-C1</strain>
        <strain evidence="2 3">FH2-B-D1</strain>
    </source>
</reference>
<evidence type="ECO:0000313" key="1">
    <source>
        <dbReference type="EMBL" id="PJZ52097.1"/>
    </source>
</evidence>
<sequence>MIDRKFTKLNKILFFVSGAEDQFLDFYQENISKIPEIDVTVLWAGRVLPEWLRKINEHKTYPNLHIQAKERSLIYGENWSDYDLVILSLGFYVEIENTSLFQQQLPSVLILRK</sequence>
<accession>A0A2M9YKR3</accession>